<dbReference type="SUPFAM" id="SSF90123">
    <property type="entry name" value="ABC transporter transmembrane region"/>
    <property type="match status" value="1"/>
</dbReference>
<keyword evidence="7" id="KW-0547">Nucleotide-binding</keyword>
<proteinExistence type="predicted"/>
<reference evidence="7" key="1">
    <citation type="submission" date="2022-07" db="EMBL/GenBank/DDBJ databases">
        <title>Faecal culturing of patients with breast cancer.</title>
        <authorList>
            <person name="Teng N.M.Y."/>
            <person name="Kiu R."/>
            <person name="Evans R."/>
            <person name="Baker D.J."/>
            <person name="Zenner C."/>
            <person name="Robinson S.D."/>
            <person name="Hall L.J."/>
        </authorList>
    </citation>
    <scope>NUCLEOTIDE SEQUENCE</scope>
    <source>
        <strain evidence="7">LH1062</strain>
    </source>
</reference>
<evidence type="ECO:0000259" key="6">
    <source>
        <dbReference type="PROSITE" id="PS50929"/>
    </source>
</evidence>
<dbReference type="InterPro" id="IPR036640">
    <property type="entry name" value="ABC1_TM_sf"/>
</dbReference>
<dbReference type="InterPro" id="IPR039421">
    <property type="entry name" value="Type_1_exporter"/>
</dbReference>
<dbReference type="InterPro" id="IPR011527">
    <property type="entry name" value="ABC1_TM_dom"/>
</dbReference>
<dbReference type="GO" id="GO:0005524">
    <property type="term" value="F:ATP binding"/>
    <property type="evidence" value="ECO:0007669"/>
    <property type="project" value="UniProtKB-KW"/>
</dbReference>
<dbReference type="PANTHER" id="PTHR43394:SF1">
    <property type="entry name" value="ATP-BINDING CASSETTE SUB-FAMILY B MEMBER 10, MITOCHONDRIAL"/>
    <property type="match status" value="1"/>
</dbReference>
<name>A0ABY5HYB4_9FIRM</name>
<organism evidence="7 8">
    <name type="scientific">Allocoprobacillus halotolerans</name>
    <dbReference type="NCBI Taxonomy" id="2944914"/>
    <lineage>
        <taxon>Bacteria</taxon>
        <taxon>Bacillati</taxon>
        <taxon>Bacillota</taxon>
        <taxon>Erysipelotrichia</taxon>
        <taxon>Erysipelotrichales</taxon>
        <taxon>Erysipelotrichaceae</taxon>
        <taxon>Allocoprobacillus</taxon>
    </lineage>
</organism>
<dbReference type="Pfam" id="PF00664">
    <property type="entry name" value="ABC_membrane"/>
    <property type="match status" value="1"/>
</dbReference>
<keyword evidence="3 5" id="KW-1133">Transmembrane helix</keyword>
<feature type="transmembrane region" description="Helical" evidence="5">
    <location>
        <begin position="163"/>
        <end position="183"/>
    </location>
</feature>
<dbReference type="EMBL" id="CP101620">
    <property type="protein sequence ID" value="UTY38066.1"/>
    <property type="molecule type" value="Genomic_DNA"/>
</dbReference>
<dbReference type="PANTHER" id="PTHR43394">
    <property type="entry name" value="ATP-DEPENDENT PERMEASE MDL1, MITOCHONDRIAL"/>
    <property type="match status" value="1"/>
</dbReference>
<dbReference type="PROSITE" id="PS50929">
    <property type="entry name" value="ABC_TM1F"/>
    <property type="match status" value="1"/>
</dbReference>
<evidence type="ECO:0000313" key="7">
    <source>
        <dbReference type="EMBL" id="UTY38066.1"/>
    </source>
</evidence>
<evidence type="ECO:0000256" key="1">
    <source>
        <dbReference type="ARBA" id="ARBA00004651"/>
    </source>
</evidence>
<keyword evidence="2 5" id="KW-0812">Transmembrane</keyword>
<accession>A0ABY5HYB4</accession>
<dbReference type="Pfam" id="PF00005">
    <property type="entry name" value="ABC_tran"/>
    <property type="match status" value="1"/>
</dbReference>
<evidence type="ECO:0000313" key="8">
    <source>
        <dbReference type="Proteomes" id="UP001060112"/>
    </source>
</evidence>
<comment type="subcellular location">
    <subcellularLocation>
        <location evidence="1">Cell membrane</location>
        <topology evidence="1">Multi-pass membrane protein</topology>
    </subcellularLocation>
</comment>
<feature type="domain" description="ABC transmembrane type-1" evidence="6">
    <location>
        <begin position="36"/>
        <end position="330"/>
    </location>
</feature>
<keyword evidence="7" id="KW-0067">ATP-binding</keyword>
<evidence type="ECO:0000256" key="2">
    <source>
        <dbReference type="ARBA" id="ARBA00022692"/>
    </source>
</evidence>
<dbReference type="Proteomes" id="UP001060112">
    <property type="component" value="Chromosome"/>
</dbReference>
<keyword evidence="8" id="KW-1185">Reference proteome</keyword>
<feature type="transmembrane region" description="Helical" evidence="5">
    <location>
        <begin position="33"/>
        <end position="55"/>
    </location>
</feature>
<dbReference type="CDD" id="cd18547">
    <property type="entry name" value="ABC_6TM_Tm288_like"/>
    <property type="match status" value="1"/>
</dbReference>
<dbReference type="Gene3D" id="1.20.1560.10">
    <property type="entry name" value="ABC transporter type 1, transmembrane domain"/>
    <property type="match status" value="1"/>
</dbReference>
<dbReference type="RefSeq" id="WP_290138129.1">
    <property type="nucleotide sequence ID" value="NZ_CP101620.1"/>
</dbReference>
<dbReference type="Gene3D" id="3.40.50.300">
    <property type="entry name" value="P-loop containing nucleotide triphosphate hydrolases"/>
    <property type="match status" value="1"/>
</dbReference>
<sequence>MDNNQELFEEAYEMKNAKHTMWRFLGTMMKQKIRLIVVLVSVIFYTLFTIIAPLYSAKVVDLIWSNIQQALSQEYAFRITWQAGGMQMTILLLIYLASAGFYALQNFLMASFSEKLNLQLRKEISSKINRLPLAYFDNHKTGEMMSRATNDLDKMSEALQSGLLRFLTAMGTVIGSLVMMFSFSIRLTLIFLGFLAISLFLTNIVAKKTLQYATERQRCTGNLTGVIEEAYSGRVIIKAFNHEKESSKMIHDATEELAKATRKTDFIMNAINPLIRLVNRLGQILIAVFGGLMLIEGKMTPGVFQAFFQYVNQVGEPITEMSYMINSMQSALASVERVYEFLDEKELVSDIENKMTLTDVKGNVGFQNVRFGYSQDKILMQDISFRAKAGQKIAIVGSTGAGKTTIINLLMRFYEISAGHIILDGICTQDMTRTELRSHFGMVLQDTWLFEGTIAENIAYGKPDATREEIIEA</sequence>
<feature type="transmembrane region" description="Helical" evidence="5">
    <location>
        <begin position="90"/>
        <end position="112"/>
    </location>
</feature>
<gene>
    <name evidence="7" type="ORF">NMU03_10210</name>
</gene>
<feature type="transmembrane region" description="Helical" evidence="5">
    <location>
        <begin position="189"/>
        <end position="206"/>
    </location>
</feature>
<evidence type="ECO:0000256" key="3">
    <source>
        <dbReference type="ARBA" id="ARBA00022989"/>
    </source>
</evidence>
<feature type="transmembrane region" description="Helical" evidence="5">
    <location>
        <begin position="277"/>
        <end position="295"/>
    </location>
</feature>
<evidence type="ECO:0000256" key="5">
    <source>
        <dbReference type="SAM" id="Phobius"/>
    </source>
</evidence>
<keyword evidence="4 5" id="KW-0472">Membrane</keyword>
<evidence type="ECO:0000256" key="4">
    <source>
        <dbReference type="ARBA" id="ARBA00023136"/>
    </source>
</evidence>
<dbReference type="SUPFAM" id="SSF52540">
    <property type="entry name" value="P-loop containing nucleoside triphosphate hydrolases"/>
    <property type="match status" value="1"/>
</dbReference>
<dbReference type="InterPro" id="IPR027417">
    <property type="entry name" value="P-loop_NTPase"/>
</dbReference>
<dbReference type="InterPro" id="IPR003439">
    <property type="entry name" value="ABC_transporter-like_ATP-bd"/>
</dbReference>
<protein>
    <submittedName>
        <fullName evidence="7">ABC transporter ATP-binding protein/permease</fullName>
    </submittedName>
</protein>